<name>A0A6G9APY6_9BACT</name>
<organism evidence="1 2">
    <name type="scientific">Spirosoma aureum</name>
    <dbReference type="NCBI Taxonomy" id="2692134"/>
    <lineage>
        <taxon>Bacteria</taxon>
        <taxon>Pseudomonadati</taxon>
        <taxon>Bacteroidota</taxon>
        <taxon>Cytophagia</taxon>
        <taxon>Cytophagales</taxon>
        <taxon>Cytophagaceae</taxon>
        <taxon>Spirosoma</taxon>
    </lineage>
</organism>
<evidence type="ECO:0000313" key="1">
    <source>
        <dbReference type="EMBL" id="QIP14470.1"/>
    </source>
</evidence>
<keyword evidence="2" id="KW-1185">Reference proteome</keyword>
<dbReference type="Proteomes" id="UP000501802">
    <property type="component" value="Chromosome"/>
</dbReference>
<reference evidence="1 2" key="1">
    <citation type="submission" date="2020-03" db="EMBL/GenBank/DDBJ databases">
        <authorList>
            <person name="Kim M.K."/>
        </authorList>
    </citation>
    <scope>NUCLEOTIDE SEQUENCE [LARGE SCALE GENOMIC DNA]</scope>
    <source>
        <strain evidence="1 2">BT328</strain>
    </source>
</reference>
<proteinExistence type="predicted"/>
<accession>A0A6G9APY6</accession>
<dbReference type="KEGG" id="spib:G8759_18540"/>
<dbReference type="EMBL" id="CP050063">
    <property type="protein sequence ID" value="QIP14470.1"/>
    <property type="molecule type" value="Genomic_DNA"/>
</dbReference>
<dbReference type="RefSeq" id="WP_167210595.1">
    <property type="nucleotide sequence ID" value="NZ_CP050063.1"/>
</dbReference>
<gene>
    <name evidence="1" type="ORF">G8759_18540</name>
</gene>
<protein>
    <submittedName>
        <fullName evidence="1">Uncharacterized protein</fullName>
    </submittedName>
</protein>
<evidence type="ECO:0000313" key="2">
    <source>
        <dbReference type="Proteomes" id="UP000501802"/>
    </source>
</evidence>
<sequence length="88" mass="10346">MQANITRPDEAVFIDQNKFDQLPFAIQLGALQLWGLKFTCYQHENQLRELYHFNEFFARIEYDEKGQPSSVRTHSAIQLIDFLPGELN</sequence>
<dbReference type="AlphaFoldDB" id="A0A6G9APY6"/>